<keyword evidence="4" id="KW-1185">Reference proteome</keyword>
<proteinExistence type="predicted"/>
<feature type="compositionally biased region" description="Basic and acidic residues" evidence="1">
    <location>
        <begin position="48"/>
        <end position="76"/>
    </location>
</feature>
<evidence type="ECO:0000313" key="4">
    <source>
        <dbReference type="Proteomes" id="UP000467841"/>
    </source>
</evidence>
<evidence type="ECO:0000313" key="2">
    <source>
        <dbReference type="EMBL" id="CAA7018099.1"/>
    </source>
</evidence>
<organism evidence="2 4">
    <name type="scientific">Microthlaspi erraticum</name>
    <dbReference type="NCBI Taxonomy" id="1685480"/>
    <lineage>
        <taxon>Eukaryota</taxon>
        <taxon>Viridiplantae</taxon>
        <taxon>Streptophyta</taxon>
        <taxon>Embryophyta</taxon>
        <taxon>Tracheophyta</taxon>
        <taxon>Spermatophyta</taxon>
        <taxon>Magnoliopsida</taxon>
        <taxon>eudicotyledons</taxon>
        <taxon>Gunneridae</taxon>
        <taxon>Pentapetalae</taxon>
        <taxon>rosids</taxon>
        <taxon>malvids</taxon>
        <taxon>Brassicales</taxon>
        <taxon>Brassicaceae</taxon>
        <taxon>Coluteocarpeae</taxon>
        <taxon>Microthlaspi</taxon>
    </lineage>
</organism>
<feature type="compositionally biased region" description="Basic and acidic residues" evidence="1">
    <location>
        <begin position="26"/>
        <end position="38"/>
    </location>
</feature>
<dbReference type="EMBL" id="CACVBM020000349">
    <property type="protein sequence ID" value="CAA7018099.1"/>
    <property type="molecule type" value="Genomic_DNA"/>
</dbReference>
<accession>A0A6D2HVY0</accession>
<dbReference type="Proteomes" id="UP000467841">
    <property type="component" value="Unassembled WGS sequence"/>
</dbReference>
<feature type="compositionally biased region" description="Low complexity" evidence="1">
    <location>
        <begin position="13"/>
        <end position="23"/>
    </location>
</feature>
<dbReference type="EMBL" id="CACVBM020001518">
    <property type="protein sequence ID" value="CAA7053086.1"/>
    <property type="molecule type" value="Genomic_DNA"/>
</dbReference>
<protein>
    <submittedName>
        <fullName evidence="2">Uncharacterized protein</fullName>
    </submittedName>
</protein>
<name>A0A6D2HVY0_9BRAS</name>
<sequence length="134" mass="14467">MLVTGFNPNRTVLGSLSSLWGSSRDPVLEKQKRGRDSKLSQTSTQGKLRNETTEAGEVSERRGFIGKEAKAPEKIQKIQKPAAGRGFQKRGCGGGAAGLWKQESGCGGADTRGKELMLIGNRAWERNSFSKDGN</sequence>
<feature type="compositionally biased region" description="Polar residues" evidence="1">
    <location>
        <begin position="1"/>
        <end position="12"/>
    </location>
</feature>
<feature type="region of interest" description="Disordered" evidence="1">
    <location>
        <begin position="1"/>
        <end position="93"/>
    </location>
</feature>
<gene>
    <name evidence="3" type="ORF">MERR_LOCUS40321</name>
    <name evidence="2" type="ORF">MERR_LOCUS5334</name>
</gene>
<reference evidence="2 4" key="1">
    <citation type="submission" date="2020-01" db="EMBL/GenBank/DDBJ databases">
        <authorList>
            <person name="Mishra B."/>
        </authorList>
    </citation>
    <scope>NUCLEOTIDE SEQUENCE [LARGE SCALE GENOMIC DNA]</scope>
</reference>
<evidence type="ECO:0000256" key="1">
    <source>
        <dbReference type="SAM" id="MobiDB-lite"/>
    </source>
</evidence>
<dbReference type="AlphaFoldDB" id="A0A6D2HVY0"/>
<evidence type="ECO:0000313" key="3">
    <source>
        <dbReference type="EMBL" id="CAA7053086.1"/>
    </source>
</evidence>